<dbReference type="EC" id="2.3.2.27" evidence="2"/>
<evidence type="ECO:0000256" key="7">
    <source>
        <dbReference type="ARBA" id="ARBA00022833"/>
    </source>
</evidence>
<evidence type="ECO:0000256" key="5">
    <source>
        <dbReference type="ARBA" id="ARBA00022771"/>
    </source>
</evidence>
<name>A0ABR2N5F8_9ASPA</name>
<keyword evidence="6" id="KW-0833">Ubl conjugation pathway</keyword>
<gene>
    <name evidence="10" type="ORF">KSP40_PGU004596</name>
</gene>
<evidence type="ECO:0000256" key="2">
    <source>
        <dbReference type="ARBA" id="ARBA00012483"/>
    </source>
</evidence>
<dbReference type="PANTHER" id="PTHR22937:SF136">
    <property type="entry name" value="RING-TYPE E3 UBIQUITIN TRANSFERASE"/>
    <property type="match status" value="1"/>
</dbReference>
<evidence type="ECO:0000256" key="3">
    <source>
        <dbReference type="ARBA" id="ARBA00022679"/>
    </source>
</evidence>
<dbReference type="PANTHER" id="PTHR22937">
    <property type="entry name" value="E3 UBIQUITIN-PROTEIN LIGASE RNF165"/>
    <property type="match status" value="1"/>
</dbReference>
<evidence type="ECO:0000256" key="8">
    <source>
        <dbReference type="PROSITE-ProRule" id="PRU00175"/>
    </source>
</evidence>
<keyword evidence="11" id="KW-1185">Reference proteome</keyword>
<dbReference type="Pfam" id="PF13639">
    <property type="entry name" value="zf-RING_2"/>
    <property type="match status" value="1"/>
</dbReference>
<dbReference type="InterPro" id="IPR001841">
    <property type="entry name" value="Znf_RING"/>
</dbReference>
<proteinExistence type="predicted"/>
<sequence>MLTTCLAPVILRVGDDGVATSMHNNIFFMSLHEEKLNGWLRCEMLISLNECSETLTWFHVDCMNCSTNVMTSEECDDGEEIGTLACGHWYHPVCIQYWLRHKNWCPICKAPTSVDIN</sequence>
<keyword evidence="4" id="KW-0479">Metal-binding</keyword>
<dbReference type="Gene3D" id="3.30.40.10">
    <property type="entry name" value="Zinc/RING finger domain, C3HC4 (zinc finger)"/>
    <property type="match status" value="1"/>
</dbReference>
<evidence type="ECO:0000259" key="9">
    <source>
        <dbReference type="PROSITE" id="PS50089"/>
    </source>
</evidence>
<evidence type="ECO:0000256" key="4">
    <source>
        <dbReference type="ARBA" id="ARBA00022723"/>
    </source>
</evidence>
<feature type="domain" description="RING-type" evidence="9">
    <location>
        <begin position="62"/>
        <end position="109"/>
    </location>
</feature>
<evidence type="ECO:0000313" key="11">
    <source>
        <dbReference type="Proteomes" id="UP001412067"/>
    </source>
</evidence>
<reference evidence="10 11" key="1">
    <citation type="journal article" date="2022" name="Nat. Plants">
        <title>Genomes of leafy and leafless Platanthera orchids illuminate the evolution of mycoheterotrophy.</title>
        <authorList>
            <person name="Li M.H."/>
            <person name="Liu K.W."/>
            <person name="Li Z."/>
            <person name="Lu H.C."/>
            <person name="Ye Q.L."/>
            <person name="Zhang D."/>
            <person name="Wang J.Y."/>
            <person name="Li Y.F."/>
            <person name="Zhong Z.M."/>
            <person name="Liu X."/>
            <person name="Yu X."/>
            <person name="Liu D.K."/>
            <person name="Tu X.D."/>
            <person name="Liu B."/>
            <person name="Hao Y."/>
            <person name="Liao X.Y."/>
            <person name="Jiang Y.T."/>
            <person name="Sun W.H."/>
            <person name="Chen J."/>
            <person name="Chen Y.Q."/>
            <person name="Ai Y."/>
            <person name="Zhai J.W."/>
            <person name="Wu S.S."/>
            <person name="Zhou Z."/>
            <person name="Hsiao Y.Y."/>
            <person name="Wu W.L."/>
            <person name="Chen Y.Y."/>
            <person name="Lin Y.F."/>
            <person name="Hsu J.L."/>
            <person name="Li C.Y."/>
            <person name="Wang Z.W."/>
            <person name="Zhao X."/>
            <person name="Zhong W.Y."/>
            <person name="Ma X.K."/>
            <person name="Ma L."/>
            <person name="Huang J."/>
            <person name="Chen G.Z."/>
            <person name="Huang M.Z."/>
            <person name="Huang L."/>
            <person name="Peng D.H."/>
            <person name="Luo Y.B."/>
            <person name="Zou S.Q."/>
            <person name="Chen S.P."/>
            <person name="Lan S."/>
            <person name="Tsai W.C."/>
            <person name="Van de Peer Y."/>
            <person name="Liu Z.J."/>
        </authorList>
    </citation>
    <scope>NUCLEOTIDE SEQUENCE [LARGE SCALE GENOMIC DNA]</scope>
    <source>
        <strain evidence="10">Lor288</strain>
    </source>
</reference>
<dbReference type="InterPro" id="IPR013083">
    <property type="entry name" value="Znf_RING/FYVE/PHD"/>
</dbReference>
<dbReference type="Proteomes" id="UP001412067">
    <property type="component" value="Unassembled WGS sequence"/>
</dbReference>
<organism evidence="10 11">
    <name type="scientific">Platanthera guangdongensis</name>
    <dbReference type="NCBI Taxonomy" id="2320717"/>
    <lineage>
        <taxon>Eukaryota</taxon>
        <taxon>Viridiplantae</taxon>
        <taxon>Streptophyta</taxon>
        <taxon>Embryophyta</taxon>
        <taxon>Tracheophyta</taxon>
        <taxon>Spermatophyta</taxon>
        <taxon>Magnoliopsida</taxon>
        <taxon>Liliopsida</taxon>
        <taxon>Asparagales</taxon>
        <taxon>Orchidaceae</taxon>
        <taxon>Orchidoideae</taxon>
        <taxon>Orchideae</taxon>
        <taxon>Orchidinae</taxon>
        <taxon>Platanthera</taxon>
    </lineage>
</organism>
<dbReference type="SUPFAM" id="SSF57850">
    <property type="entry name" value="RING/U-box"/>
    <property type="match status" value="1"/>
</dbReference>
<keyword evidence="5 8" id="KW-0863">Zinc-finger</keyword>
<evidence type="ECO:0000313" key="10">
    <source>
        <dbReference type="EMBL" id="KAK8971383.1"/>
    </source>
</evidence>
<keyword evidence="7" id="KW-0862">Zinc</keyword>
<evidence type="ECO:0000256" key="1">
    <source>
        <dbReference type="ARBA" id="ARBA00000900"/>
    </source>
</evidence>
<accession>A0ABR2N5F8</accession>
<keyword evidence="3" id="KW-0808">Transferase</keyword>
<comment type="catalytic activity">
    <reaction evidence="1">
        <text>S-ubiquitinyl-[E2 ubiquitin-conjugating enzyme]-L-cysteine + [acceptor protein]-L-lysine = [E2 ubiquitin-conjugating enzyme]-L-cysteine + N(6)-ubiquitinyl-[acceptor protein]-L-lysine.</text>
        <dbReference type="EC" id="2.3.2.27"/>
    </reaction>
</comment>
<evidence type="ECO:0000256" key="6">
    <source>
        <dbReference type="ARBA" id="ARBA00022786"/>
    </source>
</evidence>
<dbReference type="PROSITE" id="PS50089">
    <property type="entry name" value="ZF_RING_2"/>
    <property type="match status" value="1"/>
</dbReference>
<comment type="caution">
    <text evidence="10">The sequence shown here is derived from an EMBL/GenBank/DDBJ whole genome shotgun (WGS) entry which is preliminary data.</text>
</comment>
<dbReference type="EMBL" id="JBBWWR010000001">
    <property type="protein sequence ID" value="KAK8971383.1"/>
    <property type="molecule type" value="Genomic_DNA"/>
</dbReference>
<protein>
    <recommendedName>
        <fullName evidence="2">RING-type E3 ubiquitin transferase</fullName>
        <ecNumber evidence="2">2.3.2.27</ecNumber>
    </recommendedName>
</protein>
<dbReference type="InterPro" id="IPR045191">
    <property type="entry name" value="MBR1/2-like"/>
</dbReference>